<feature type="domain" description="C2" evidence="2">
    <location>
        <begin position="237"/>
        <end position="374"/>
    </location>
</feature>
<comment type="similarity">
    <text evidence="1">Belongs to the synaptotagmin family.</text>
</comment>
<dbReference type="FunFam" id="2.60.40.150:FF:000101">
    <property type="entry name" value="Synaptotagmin 13"/>
    <property type="match status" value="1"/>
</dbReference>
<accession>A0A8T2J6S6</accession>
<name>A0A8T2J6S6_9PIPI</name>
<dbReference type="EMBL" id="JAACNH010000007">
    <property type="protein sequence ID" value="KAG8438361.1"/>
    <property type="molecule type" value="Genomic_DNA"/>
</dbReference>
<dbReference type="PANTHER" id="PTHR10024">
    <property type="entry name" value="SYNAPTOTAGMIN"/>
    <property type="match status" value="1"/>
</dbReference>
<reference evidence="3" key="1">
    <citation type="thesis" date="2020" institute="ProQuest LLC" country="789 East Eisenhower Parkway, Ann Arbor, MI, USA">
        <title>Comparative Genomics and Chromosome Evolution.</title>
        <authorList>
            <person name="Mudd A.B."/>
        </authorList>
    </citation>
    <scope>NUCLEOTIDE SEQUENCE</scope>
    <source>
        <strain evidence="3">Female2</strain>
        <tissue evidence="3">Blood</tissue>
    </source>
</reference>
<dbReference type="GO" id="GO:0001786">
    <property type="term" value="F:phosphatidylserine binding"/>
    <property type="evidence" value="ECO:0007669"/>
    <property type="project" value="TreeGrafter"/>
</dbReference>
<dbReference type="GO" id="GO:0048488">
    <property type="term" value="P:synaptic vesicle endocytosis"/>
    <property type="evidence" value="ECO:0007669"/>
    <property type="project" value="TreeGrafter"/>
</dbReference>
<dbReference type="GO" id="GO:0030276">
    <property type="term" value="F:clathrin binding"/>
    <property type="evidence" value="ECO:0007669"/>
    <property type="project" value="TreeGrafter"/>
</dbReference>
<dbReference type="GO" id="GO:0005509">
    <property type="term" value="F:calcium ion binding"/>
    <property type="evidence" value="ECO:0007669"/>
    <property type="project" value="TreeGrafter"/>
</dbReference>
<organism evidence="3 4">
    <name type="scientific">Hymenochirus boettgeri</name>
    <name type="common">Congo dwarf clawed frog</name>
    <dbReference type="NCBI Taxonomy" id="247094"/>
    <lineage>
        <taxon>Eukaryota</taxon>
        <taxon>Metazoa</taxon>
        <taxon>Chordata</taxon>
        <taxon>Craniata</taxon>
        <taxon>Vertebrata</taxon>
        <taxon>Euteleostomi</taxon>
        <taxon>Amphibia</taxon>
        <taxon>Batrachia</taxon>
        <taxon>Anura</taxon>
        <taxon>Pipoidea</taxon>
        <taxon>Pipidae</taxon>
        <taxon>Pipinae</taxon>
        <taxon>Hymenochirus</taxon>
    </lineage>
</organism>
<comment type="caution">
    <text evidence="3">The sequence shown here is derived from an EMBL/GenBank/DDBJ whole genome shotgun (WGS) entry which is preliminary data.</text>
</comment>
<dbReference type="GO" id="GO:0005544">
    <property type="term" value="F:calcium-dependent phospholipid binding"/>
    <property type="evidence" value="ECO:0007669"/>
    <property type="project" value="TreeGrafter"/>
</dbReference>
<dbReference type="GO" id="GO:0048791">
    <property type="term" value="P:calcium ion-regulated exocytosis of neurotransmitter"/>
    <property type="evidence" value="ECO:0007669"/>
    <property type="project" value="TreeGrafter"/>
</dbReference>
<dbReference type="OrthoDB" id="9997431at2759"/>
<dbReference type="Pfam" id="PF00168">
    <property type="entry name" value="C2"/>
    <property type="match status" value="2"/>
</dbReference>
<sequence>MGQCSVCNIHVSPLKVDIFKCTELVQPQQKIQFFRICSIKQVLPTFINNRKDISNAKEEEILGGTMEPLENEPLETISGTINSERIEKSLVPENEYIEKLNAWNRIPKLRYSLGYDRQARELCVSFLEAVGGQPPNEEDSRSHSYVVGILTIRGGQMEAQTSLITRAPHTIWEEALLFPMTEEESAEAMLNLTLRHCDRFSRHLVVGEITLSLANLGIPFGTAHWVDLRPPEKEEDCLGEVLLSLSYLPAASRLIVVIIKAKNIHSDHSNNLLGKDLSVRVILRHQSQKLKRKQTKRVKHKINPVWNEMFMFEVPQELLGDVSVEQQLLCLEPGKSNASRILGTCCLGVEWTGTGKDHWEDMMNNPRRQIAMWHGLTT</sequence>
<dbReference type="SUPFAM" id="SSF49562">
    <property type="entry name" value="C2 domain (Calcium/lipid-binding domain, CaLB)"/>
    <property type="match status" value="2"/>
</dbReference>
<evidence type="ECO:0000313" key="3">
    <source>
        <dbReference type="EMBL" id="KAG8438361.1"/>
    </source>
</evidence>
<dbReference type="SMART" id="SM00239">
    <property type="entry name" value="C2"/>
    <property type="match status" value="2"/>
</dbReference>
<dbReference type="GO" id="GO:0031045">
    <property type="term" value="C:dense core granule"/>
    <property type="evidence" value="ECO:0007669"/>
    <property type="project" value="TreeGrafter"/>
</dbReference>
<dbReference type="PANTHER" id="PTHR10024:SF250">
    <property type="entry name" value="SYNAPTOTAGMIN-13"/>
    <property type="match status" value="1"/>
</dbReference>
<evidence type="ECO:0000259" key="2">
    <source>
        <dbReference type="PROSITE" id="PS50004"/>
    </source>
</evidence>
<gene>
    <name evidence="3" type="ORF">GDO86_008878</name>
</gene>
<keyword evidence="4" id="KW-1185">Reference proteome</keyword>
<dbReference type="AlphaFoldDB" id="A0A8T2J6S6"/>
<dbReference type="InterPro" id="IPR035892">
    <property type="entry name" value="C2_domain_sf"/>
</dbReference>
<dbReference type="PROSITE" id="PS50004">
    <property type="entry name" value="C2"/>
    <property type="match status" value="2"/>
</dbReference>
<feature type="domain" description="C2" evidence="2">
    <location>
        <begin position="105"/>
        <end position="226"/>
    </location>
</feature>
<dbReference type="GO" id="GO:0000149">
    <property type="term" value="F:SNARE binding"/>
    <property type="evidence" value="ECO:0007669"/>
    <property type="project" value="TreeGrafter"/>
</dbReference>
<dbReference type="InterPro" id="IPR000008">
    <property type="entry name" value="C2_dom"/>
</dbReference>
<dbReference type="GO" id="GO:0005886">
    <property type="term" value="C:plasma membrane"/>
    <property type="evidence" value="ECO:0007669"/>
    <property type="project" value="TreeGrafter"/>
</dbReference>
<dbReference type="GO" id="GO:0030672">
    <property type="term" value="C:synaptic vesicle membrane"/>
    <property type="evidence" value="ECO:0007669"/>
    <property type="project" value="TreeGrafter"/>
</dbReference>
<protein>
    <recommendedName>
        <fullName evidence="2">C2 domain-containing protein</fullName>
    </recommendedName>
</protein>
<dbReference type="Gene3D" id="2.60.40.150">
    <property type="entry name" value="C2 domain"/>
    <property type="match status" value="2"/>
</dbReference>
<evidence type="ECO:0000313" key="4">
    <source>
        <dbReference type="Proteomes" id="UP000812440"/>
    </source>
</evidence>
<evidence type="ECO:0000256" key="1">
    <source>
        <dbReference type="ARBA" id="ARBA00006996"/>
    </source>
</evidence>
<dbReference type="Proteomes" id="UP000812440">
    <property type="component" value="Chromosome 4"/>
</dbReference>
<dbReference type="GO" id="GO:0030424">
    <property type="term" value="C:axon"/>
    <property type="evidence" value="ECO:0007669"/>
    <property type="project" value="TreeGrafter"/>
</dbReference>
<proteinExistence type="inferred from homology"/>